<accession>A0A562TRQ3</accession>
<feature type="transmembrane region" description="Helical" evidence="6">
    <location>
        <begin position="480"/>
        <end position="503"/>
    </location>
</feature>
<feature type="transmembrane region" description="Helical" evidence="6">
    <location>
        <begin position="352"/>
        <end position="379"/>
    </location>
</feature>
<dbReference type="Proteomes" id="UP000317010">
    <property type="component" value="Unassembled WGS sequence"/>
</dbReference>
<evidence type="ECO:0000313" key="9">
    <source>
        <dbReference type="EMBL" id="TWI96269.1"/>
    </source>
</evidence>
<keyword evidence="10" id="KW-1185">Reference proteome</keyword>
<keyword evidence="3 6" id="KW-0812">Transmembrane</keyword>
<keyword evidence="4 6" id="KW-1133">Transmembrane helix</keyword>
<sequence>MENKRSINIPWLFQMAWRDSRRNRSRLLLFISAIIFGIAALVAIYSFRFNLEKDINAQAATLIGADLSITGNKLADVTIKPLLDSLGDKRSEERSFVSMIYFPKGNGTRLVQIRALQGDFPYYGSLETTPEQAGQAFRNKKMALVDKTLMLQFNAHVNDSIKIGNVTFSIAGVLNKAPGQTGVSTSIAPIVYIPLQYLEQTGLSKKGSRINYSFYYKYNHPVNMDKLIKSIDPRLDKAEMNYETIETRKENTGRSFGDLTRFLSLVGFIALLLGCVGVASAIHIYIREKIASIAILRCLGVKASEAFIIFLIQIVGIGIIGSITGAFLGTLIQHVLPMILKDFLPFTISTAISWLAIGQGILLGVIISILFALLPLISIRNISPLNTLRITFEDINLVRDPFRWLVYLLILAFVITFSFLQLDSWLASVFFTIGILIAFMILAFTAWLLMKVMRIIIQSTWSYLTRQGFANLYRPNNQTIILIVSIGLSTAFICTLFFIQSILINQVNLSSSGNQANMILFDIQSSQEKSIAELTKQQKLPVLQQVPIITIRLESINEKTAADLRKDSTLKISKHVFSNEYRVTYRDTLTPSEKIIKGEWIGKADVGKDIPVSIEDNFSKRNHINVGDHLVFNVQGLNMTTVVASVRQVNWNKIQTNFQILFPKGVLDDAPQFHVLLTHVPSSKVSAKYQQAIVKQYPNVSIIDLGQVLVTVDDLLDKIGYIIRFMSAFSIITGIVVLIASVRISKYQRIRESVLLRTLGASRKQIFVITTLEYLFLGALSALTGIVIALASSWLLAKYSFEIPFAINLLPVAALFLIISLLTVVIGLLNSRGVLNKPPLEVLRAS</sequence>
<feature type="transmembrane region" description="Helical" evidence="6">
    <location>
        <begin position="766"/>
        <end position="791"/>
    </location>
</feature>
<feature type="transmembrane region" description="Helical" evidence="6">
    <location>
        <begin position="307"/>
        <end position="332"/>
    </location>
</feature>
<feature type="transmembrane region" description="Helical" evidence="6">
    <location>
        <begin position="404"/>
        <end position="422"/>
    </location>
</feature>
<dbReference type="PANTHER" id="PTHR30287:SF1">
    <property type="entry name" value="INNER MEMBRANE PROTEIN"/>
    <property type="match status" value="1"/>
</dbReference>
<dbReference type="Pfam" id="PF02687">
    <property type="entry name" value="FtsX"/>
    <property type="match status" value="2"/>
</dbReference>
<feature type="domain" description="ABC3 transporter permease C-terminal" evidence="7">
    <location>
        <begin position="265"/>
        <end position="384"/>
    </location>
</feature>
<gene>
    <name evidence="9" type="ORF">JN11_04003</name>
</gene>
<comment type="caution">
    <text evidence="9">The sequence shown here is derived from an EMBL/GenBank/DDBJ whole genome shotgun (WGS) entry which is preliminary data.</text>
</comment>
<evidence type="ECO:0000256" key="5">
    <source>
        <dbReference type="ARBA" id="ARBA00023136"/>
    </source>
</evidence>
<evidence type="ECO:0000256" key="6">
    <source>
        <dbReference type="SAM" id="Phobius"/>
    </source>
</evidence>
<evidence type="ECO:0000259" key="7">
    <source>
        <dbReference type="Pfam" id="PF02687"/>
    </source>
</evidence>
<dbReference type="PANTHER" id="PTHR30287">
    <property type="entry name" value="MEMBRANE COMPONENT OF PREDICTED ABC SUPERFAMILY METABOLITE UPTAKE TRANSPORTER"/>
    <property type="match status" value="1"/>
</dbReference>
<reference evidence="9 10" key="1">
    <citation type="submission" date="2019-07" db="EMBL/GenBank/DDBJ databases">
        <title>Genomic Encyclopedia of Archaeal and Bacterial Type Strains, Phase II (KMG-II): from individual species to whole genera.</title>
        <authorList>
            <person name="Goeker M."/>
        </authorList>
    </citation>
    <scope>NUCLEOTIDE SEQUENCE [LARGE SCALE GENOMIC DNA]</scope>
    <source>
        <strain evidence="9 10">ATCC BAA-1854</strain>
    </source>
</reference>
<evidence type="ECO:0000259" key="8">
    <source>
        <dbReference type="Pfam" id="PF12704"/>
    </source>
</evidence>
<evidence type="ECO:0000256" key="4">
    <source>
        <dbReference type="ARBA" id="ARBA00022989"/>
    </source>
</evidence>
<feature type="transmembrane region" description="Helical" evidence="6">
    <location>
        <begin position="803"/>
        <end position="829"/>
    </location>
</feature>
<feature type="transmembrane region" description="Helical" evidence="6">
    <location>
        <begin position="262"/>
        <end position="286"/>
    </location>
</feature>
<comment type="subcellular location">
    <subcellularLocation>
        <location evidence="1">Cell membrane</location>
        <topology evidence="1">Multi-pass membrane protein</topology>
    </subcellularLocation>
</comment>
<dbReference type="AlphaFoldDB" id="A0A562TRQ3"/>
<name>A0A562TRQ3_9SPHI</name>
<feature type="domain" description="ABC3 transporter permease C-terminal" evidence="7">
    <location>
        <begin position="725"/>
        <end position="839"/>
    </location>
</feature>
<dbReference type="Pfam" id="PF12704">
    <property type="entry name" value="MacB_PCD"/>
    <property type="match status" value="1"/>
</dbReference>
<feature type="transmembrane region" description="Helical" evidence="6">
    <location>
        <begin position="27"/>
        <end position="47"/>
    </location>
</feature>
<evidence type="ECO:0000256" key="1">
    <source>
        <dbReference type="ARBA" id="ARBA00004651"/>
    </source>
</evidence>
<feature type="transmembrane region" description="Helical" evidence="6">
    <location>
        <begin position="428"/>
        <end position="449"/>
    </location>
</feature>
<protein>
    <submittedName>
        <fullName evidence="9">Putative ABC transport system permease protein</fullName>
    </submittedName>
</protein>
<dbReference type="InterPro" id="IPR003838">
    <property type="entry name" value="ABC3_permease_C"/>
</dbReference>
<keyword evidence="2" id="KW-1003">Cell membrane</keyword>
<feature type="domain" description="MacB-like periplasmic core" evidence="8">
    <location>
        <begin position="28"/>
        <end position="232"/>
    </location>
</feature>
<feature type="transmembrane region" description="Helical" evidence="6">
    <location>
        <begin position="721"/>
        <end position="745"/>
    </location>
</feature>
<evidence type="ECO:0000256" key="2">
    <source>
        <dbReference type="ARBA" id="ARBA00022475"/>
    </source>
</evidence>
<dbReference type="RefSeq" id="WP_144915329.1">
    <property type="nucleotide sequence ID" value="NZ_VLLI01000013.1"/>
</dbReference>
<dbReference type="InterPro" id="IPR038766">
    <property type="entry name" value="Membrane_comp_ABC_pdt"/>
</dbReference>
<proteinExistence type="predicted"/>
<organism evidence="9 10">
    <name type="scientific">Mucilaginibacter frigoritolerans</name>
    <dbReference type="NCBI Taxonomy" id="652788"/>
    <lineage>
        <taxon>Bacteria</taxon>
        <taxon>Pseudomonadati</taxon>
        <taxon>Bacteroidota</taxon>
        <taxon>Sphingobacteriia</taxon>
        <taxon>Sphingobacteriales</taxon>
        <taxon>Sphingobacteriaceae</taxon>
        <taxon>Mucilaginibacter</taxon>
    </lineage>
</organism>
<evidence type="ECO:0000313" key="10">
    <source>
        <dbReference type="Proteomes" id="UP000317010"/>
    </source>
</evidence>
<dbReference type="InterPro" id="IPR025857">
    <property type="entry name" value="MacB_PCD"/>
</dbReference>
<dbReference type="EMBL" id="VLLI01000013">
    <property type="protein sequence ID" value="TWI96269.1"/>
    <property type="molecule type" value="Genomic_DNA"/>
</dbReference>
<keyword evidence="5 6" id="KW-0472">Membrane</keyword>
<dbReference type="OrthoDB" id="9775544at2"/>
<dbReference type="GO" id="GO:0005886">
    <property type="term" value="C:plasma membrane"/>
    <property type="evidence" value="ECO:0007669"/>
    <property type="project" value="UniProtKB-SubCell"/>
</dbReference>
<evidence type="ECO:0000256" key="3">
    <source>
        <dbReference type="ARBA" id="ARBA00022692"/>
    </source>
</evidence>